<reference evidence="1" key="1">
    <citation type="submission" date="2025-08" db="UniProtKB">
        <authorList>
            <consortium name="Ensembl"/>
        </authorList>
    </citation>
    <scope>IDENTIFICATION</scope>
</reference>
<keyword evidence="2" id="KW-1185">Reference proteome</keyword>
<reference evidence="1" key="2">
    <citation type="submission" date="2025-09" db="UniProtKB">
        <authorList>
            <consortium name="Ensembl"/>
        </authorList>
    </citation>
    <scope>IDENTIFICATION</scope>
</reference>
<evidence type="ECO:0000313" key="2">
    <source>
        <dbReference type="Proteomes" id="UP000694552"/>
    </source>
</evidence>
<name>A0A8C8BMY4_9STRI</name>
<dbReference type="Ensembl" id="ENSOSUT00000020718.1">
    <property type="protein sequence ID" value="ENSOSUP00000020077.1"/>
    <property type="gene ID" value="ENSOSUG00000014070.1"/>
</dbReference>
<sequence length="95" mass="10689">LLCSSINTTYLDGQYKGLSRAQTVAGKHFEPKGGDFHSTGIDLVEHFLLSQVNQNQPQISFPQDQKKKKIKAVIRTRELTSKGSKLSPISFYFVF</sequence>
<dbReference type="Proteomes" id="UP000694552">
    <property type="component" value="Unplaced"/>
</dbReference>
<accession>A0A8C8BMY4</accession>
<organism evidence="1 2">
    <name type="scientific">Otus sunia</name>
    <name type="common">Oriental scops-owl</name>
    <dbReference type="NCBI Taxonomy" id="257818"/>
    <lineage>
        <taxon>Eukaryota</taxon>
        <taxon>Metazoa</taxon>
        <taxon>Chordata</taxon>
        <taxon>Craniata</taxon>
        <taxon>Vertebrata</taxon>
        <taxon>Euteleostomi</taxon>
        <taxon>Archelosauria</taxon>
        <taxon>Archosauria</taxon>
        <taxon>Dinosauria</taxon>
        <taxon>Saurischia</taxon>
        <taxon>Theropoda</taxon>
        <taxon>Coelurosauria</taxon>
        <taxon>Aves</taxon>
        <taxon>Neognathae</taxon>
        <taxon>Neoaves</taxon>
        <taxon>Telluraves</taxon>
        <taxon>Strigiformes</taxon>
        <taxon>Strigidae</taxon>
        <taxon>Otus</taxon>
    </lineage>
</organism>
<protein>
    <submittedName>
        <fullName evidence="1">Uncharacterized protein</fullName>
    </submittedName>
</protein>
<evidence type="ECO:0000313" key="1">
    <source>
        <dbReference type="Ensembl" id="ENSOSUP00000020077.1"/>
    </source>
</evidence>
<dbReference type="AlphaFoldDB" id="A0A8C8BMY4"/>
<proteinExistence type="predicted"/>